<protein>
    <recommendedName>
        <fullName evidence="7">S-adenosyl-L-methionine-dependent methyltransferase</fullName>
    </recommendedName>
</protein>
<keyword evidence="1" id="KW-0489">Methyltransferase</keyword>
<dbReference type="PROSITE" id="PS51682">
    <property type="entry name" value="SAM_OMT_I"/>
    <property type="match status" value="1"/>
</dbReference>
<evidence type="ECO:0000256" key="3">
    <source>
        <dbReference type="ARBA" id="ARBA00022691"/>
    </source>
</evidence>
<dbReference type="Gene3D" id="3.40.50.150">
    <property type="entry name" value="Vaccinia Virus protein VP39"/>
    <property type="match status" value="1"/>
</dbReference>
<dbReference type="InterPro" id="IPR029063">
    <property type="entry name" value="SAM-dependent_MTases_sf"/>
</dbReference>
<dbReference type="EMBL" id="BPWL01000007">
    <property type="protein sequence ID" value="GJJ12169.1"/>
    <property type="molecule type" value="Genomic_DNA"/>
</dbReference>
<evidence type="ECO:0000313" key="6">
    <source>
        <dbReference type="Proteomes" id="UP001050691"/>
    </source>
</evidence>
<evidence type="ECO:0000313" key="5">
    <source>
        <dbReference type="EMBL" id="GJJ12169.1"/>
    </source>
</evidence>
<reference evidence="5" key="1">
    <citation type="submission" date="2021-10" db="EMBL/GenBank/DDBJ databases">
        <title>De novo Genome Assembly of Clathrus columnatus (Basidiomycota, Fungi) Using Illumina and Nanopore Sequence Data.</title>
        <authorList>
            <person name="Ogiso-Tanaka E."/>
            <person name="Itagaki H."/>
            <person name="Hosoya T."/>
            <person name="Hosaka K."/>
        </authorList>
    </citation>
    <scope>NUCLEOTIDE SEQUENCE</scope>
    <source>
        <strain evidence="5">MO-923</strain>
    </source>
</reference>
<keyword evidence="6" id="KW-1185">Reference proteome</keyword>
<dbReference type="InterPro" id="IPR002935">
    <property type="entry name" value="SAM_O-MeTrfase"/>
</dbReference>
<sequence>MGKPQEYLQTDLETWTRSDRYHNEHLINDDQVLDHVLETSKSLPNIAVSKAQVGLNKYHLFYIPYPLTGKILIPASEVTSSETNIRSGNSGYSTIWLARALPETGRLITLEINPQHADVALNNFKYAGLDDKIQLILGPAKESIESLQPDPPFDLIFIDADKQGNLDYFVQAKRLIREGGVIIEFLRVDNVVRYGRVADLNYHDQAVEGVRRLVEFLKTDNTVEATTLSTVGEKGYDGFIYAVKI</sequence>
<comment type="similarity">
    <text evidence="4">Belongs to the class I-like SAM-binding methyltransferase superfamily. Cation-dependent O-methyltransferase family.</text>
</comment>
<name>A0AAV5AG74_9AGAM</name>
<proteinExistence type="inferred from homology"/>
<dbReference type="PANTHER" id="PTHR10509">
    <property type="entry name" value="O-METHYLTRANSFERASE-RELATED"/>
    <property type="match status" value="1"/>
</dbReference>
<evidence type="ECO:0000256" key="1">
    <source>
        <dbReference type="ARBA" id="ARBA00022603"/>
    </source>
</evidence>
<keyword evidence="2" id="KW-0808">Transferase</keyword>
<organism evidence="5 6">
    <name type="scientific">Clathrus columnatus</name>
    <dbReference type="NCBI Taxonomy" id="1419009"/>
    <lineage>
        <taxon>Eukaryota</taxon>
        <taxon>Fungi</taxon>
        <taxon>Dikarya</taxon>
        <taxon>Basidiomycota</taxon>
        <taxon>Agaricomycotina</taxon>
        <taxon>Agaricomycetes</taxon>
        <taxon>Phallomycetidae</taxon>
        <taxon>Phallales</taxon>
        <taxon>Clathraceae</taxon>
        <taxon>Clathrus</taxon>
    </lineage>
</organism>
<gene>
    <name evidence="5" type="ORF">Clacol_006410</name>
</gene>
<dbReference type="PANTHER" id="PTHR10509:SF14">
    <property type="entry name" value="CAFFEOYL-COA O-METHYLTRANSFERASE 3-RELATED"/>
    <property type="match status" value="1"/>
</dbReference>
<dbReference type="GO" id="GO:0008171">
    <property type="term" value="F:O-methyltransferase activity"/>
    <property type="evidence" value="ECO:0007669"/>
    <property type="project" value="InterPro"/>
</dbReference>
<evidence type="ECO:0000256" key="4">
    <source>
        <dbReference type="ARBA" id="ARBA00023453"/>
    </source>
</evidence>
<dbReference type="Pfam" id="PF01596">
    <property type="entry name" value="Methyltransf_3"/>
    <property type="match status" value="1"/>
</dbReference>
<dbReference type="Proteomes" id="UP001050691">
    <property type="component" value="Unassembled WGS sequence"/>
</dbReference>
<dbReference type="GO" id="GO:0008757">
    <property type="term" value="F:S-adenosylmethionine-dependent methyltransferase activity"/>
    <property type="evidence" value="ECO:0007669"/>
    <property type="project" value="TreeGrafter"/>
</dbReference>
<dbReference type="InterPro" id="IPR050362">
    <property type="entry name" value="Cation-dep_OMT"/>
</dbReference>
<accession>A0AAV5AG74</accession>
<evidence type="ECO:0000256" key="2">
    <source>
        <dbReference type="ARBA" id="ARBA00022679"/>
    </source>
</evidence>
<dbReference type="GO" id="GO:0032259">
    <property type="term" value="P:methylation"/>
    <property type="evidence" value="ECO:0007669"/>
    <property type="project" value="UniProtKB-KW"/>
</dbReference>
<dbReference type="SUPFAM" id="SSF53335">
    <property type="entry name" value="S-adenosyl-L-methionine-dependent methyltransferases"/>
    <property type="match status" value="1"/>
</dbReference>
<evidence type="ECO:0008006" key="7">
    <source>
        <dbReference type="Google" id="ProtNLM"/>
    </source>
</evidence>
<dbReference type="AlphaFoldDB" id="A0AAV5AG74"/>
<keyword evidence="3" id="KW-0949">S-adenosyl-L-methionine</keyword>
<comment type="caution">
    <text evidence="5">The sequence shown here is derived from an EMBL/GenBank/DDBJ whole genome shotgun (WGS) entry which is preliminary data.</text>
</comment>